<evidence type="ECO:0000256" key="2">
    <source>
        <dbReference type="ARBA" id="ARBA00022737"/>
    </source>
</evidence>
<dbReference type="PANTHER" id="PTHR22889">
    <property type="entry name" value="WD REPEAT-CONTAINING PROTEIN 89"/>
    <property type="match status" value="1"/>
</dbReference>
<reference evidence="4" key="1">
    <citation type="submission" date="2020-11" db="EMBL/GenBank/DDBJ databases">
        <authorList>
            <consortium name="DOE Joint Genome Institute"/>
            <person name="Ahrendt S."/>
            <person name="Riley R."/>
            <person name="Andreopoulos W."/>
            <person name="Labutti K."/>
            <person name="Pangilinan J."/>
            <person name="Ruiz-Duenas F.J."/>
            <person name="Barrasa J.M."/>
            <person name="Sanchez-Garcia M."/>
            <person name="Camarero S."/>
            <person name="Miyauchi S."/>
            <person name="Serrano A."/>
            <person name="Linde D."/>
            <person name="Babiker R."/>
            <person name="Drula E."/>
            <person name="Ayuso-Fernandez I."/>
            <person name="Pacheco R."/>
            <person name="Padilla G."/>
            <person name="Ferreira P."/>
            <person name="Barriuso J."/>
            <person name="Kellner H."/>
            <person name="Castanera R."/>
            <person name="Alfaro M."/>
            <person name="Ramirez L."/>
            <person name="Pisabarro A.G."/>
            <person name="Kuo A."/>
            <person name="Tritt A."/>
            <person name="Lipzen A."/>
            <person name="He G."/>
            <person name="Yan M."/>
            <person name="Ng V."/>
            <person name="Cullen D."/>
            <person name="Martin F."/>
            <person name="Rosso M.-N."/>
            <person name="Henrissat B."/>
            <person name="Hibbett D."/>
            <person name="Martinez A.T."/>
            <person name="Grigoriev I.V."/>
        </authorList>
    </citation>
    <scope>NUCLEOTIDE SEQUENCE</scope>
    <source>
        <strain evidence="4">CIRM-BRFM 674</strain>
    </source>
</reference>
<dbReference type="PROSITE" id="PS50294">
    <property type="entry name" value="WD_REPEATS_REGION"/>
    <property type="match status" value="1"/>
</dbReference>
<feature type="repeat" description="WD" evidence="3">
    <location>
        <begin position="310"/>
        <end position="341"/>
    </location>
</feature>
<dbReference type="Pfam" id="PF00400">
    <property type="entry name" value="WD40"/>
    <property type="match status" value="2"/>
</dbReference>
<dbReference type="Gene3D" id="2.130.10.10">
    <property type="entry name" value="YVTN repeat-like/Quinoprotein amine dehydrogenase"/>
    <property type="match status" value="2"/>
</dbReference>
<dbReference type="AlphaFoldDB" id="A0A9P5YU93"/>
<sequence length="355" mass="38257">NSPKRSTRSSVEGYALSLSALPGYYAAAIAAQTSSVIDVFDNTTLRTVQTLPGHDVLTTSLHTTDSLGGVVQKCLVSSGKDGSVMAWDLRSNAHSIKMTNLGKRQALLSCAISPDGLTVAAGTDLDTKNEEASILYWDPRQPATPLRTHASTHSDDITTLSFAPSRDPSTNCNVILSGSSDGLLCTSNADEDDEDESTIQVGNWGCSISQAGWIYNDDPDKASIWAGSDMETFSTWRADLDQLLSLDLRTPVLHSGREWLTDYFITARSTSTTNPTLSVFTGSHQGDVALLGNMNTSVPDAPWCLYKVWTHGHSGVVRDVLWDEANQTFVTGGEDGKINLWPITPVPVNSDDEQD</sequence>
<organism evidence="4 5">
    <name type="scientific">Pholiota conissans</name>
    <dbReference type="NCBI Taxonomy" id="109636"/>
    <lineage>
        <taxon>Eukaryota</taxon>
        <taxon>Fungi</taxon>
        <taxon>Dikarya</taxon>
        <taxon>Basidiomycota</taxon>
        <taxon>Agaricomycotina</taxon>
        <taxon>Agaricomycetes</taxon>
        <taxon>Agaricomycetidae</taxon>
        <taxon>Agaricales</taxon>
        <taxon>Agaricineae</taxon>
        <taxon>Strophariaceae</taxon>
        <taxon>Pholiota</taxon>
    </lineage>
</organism>
<keyword evidence="5" id="KW-1185">Reference proteome</keyword>
<evidence type="ECO:0000313" key="5">
    <source>
        <dbReference type="Proteomes" id="UP000807469"/>
    </source>
</evidence>
<dbReference type="InterPro" id="IPR001680">
    <property type="entry name" value="WD40_rpt"/>
</dbReference>
<keyword evidence="1 3" id="KW-0853">WD repeat</keyword>
<dbReference type="InterPro" id="IPR036322">
    <property type="entry name" value="WD40_repeat_dom_sf"/>
</dbReference>
<dbReference type="PROSITE" id="PS00678">
    <property type="entry name" value="WD_REPEATS_1"/>
    <property type="match status" value="1"/>
</dbReference>
<dbReference type="OrthoDB" id="25131at2759"/>
<dbReference type="InterPro" id="IPR039328">
    <property type="entry name" value="WDR89"/>
</dbReference>
<dbReference type="PANTHER" id="PTHR22889:SF0">
    <property type="entry name" value="WD REPEAT-CONTAINING PROTEIN 89"/>
    <property type="match status" value="1"/>
</dbReference>
<dbReference type="InterPro" id="IPR015943">
    <property type="entry name" value="WD40/YVTN_repeat-like_dom_sf"/>
</dbReference>
<dbReference type="InterPro" id="IPR019775">
    <property type="entry name" value="WD40_repeat_CS"/>
</dbReference>
<dbReference type="SMART" id="SM00320">
    <property type="entry name" value="WD40"/>
    <property type="match status" value="4"/>
</dbReference>
<name>A0A9P5YU93_9AGAR</name>
<keyword evidence="2" id="KW-0677">Repeat</keyword>
<evidence type="ECO:0000313" key="4">
    <source>
        <dbReference type="EMBL" id="KAF9475892.1"/>
    </source>
</evidence>
<evidence type="ECO:0000256" key="3">
    <source>
        <dbReference type="PROSITE-ProRule" id="PRU00221"/>
    </source>
</evidence>
<feature type="non-terminal residue" evidence="4">
    <location>
        <position position="1"/>
    </location>
</feature>
<feature type="non-terminal residue" evidence="4">
    <location>
        <position position="355"/>
    </location>
</feature>
<dbReference type="PROSITE" id="PS50082">
    <property type="entry name" value="WD_REPEATS_2"/>
    <property type="match status" value="2"/>
</dbReference>
<dbReference type="EMBL" id="MU155315">
    <property type="protein sequence ID" value="KAF9475892.1"/>
    <property type="molecule type" value="Genomic_DNA"/>
</dbReference>
<comment type="caution">
    <text evidence="4">The sequence shown here is derived from an EMBL/GenBank/DDBJ whole genome shotgun (WGS) entry which is preliminary data.</text>
</comment>
<accession>A0A9P5YU93</accession>
<evidence type="ECO:0000256" key="1">
    <source>
        <dbReference type="ARBA" id="ARBA00022574"/>
    </source>
</evidence>
<dbReference type="Proteomes" id="UP000807469">
    <property type="component" value="Unassembled WGS sequence"/>
</dbReference>
<dbReference type="SUPFAM" id="SSF50978">
    <property type="entry name" value="WD40 repeat-like"/>
    <property type="match status" value="1"/>
</dbReference>
<protein>
    <submittedName>
        <fullName evidence="4">WD40 repeat-like protein</fullName>
    </submittedName>
</protein>
<feature type="repeat" description="WD" evidence="3">
    <location>
        <begin position="75"/>
        <end position="97"/>
    </location>
</feature>
<proteinExistence type="predicted"/>
<gene>
    <name evidence="4" type="ORF">BDN70DRAFT_768353</name>
</gene>